<dbReference type="InterPro" id="IPR013785">
    <property type="entry name" value="Aldolase_TIM"/>
</dbReference>
<organism evidence="2 3">
    <name type="scientific">Microbacterium koreense</name>
    <dbReference type="NCBI Taxonomy" id="323761"/>
    <lineage>
        <taxon>Bacteria</taxon>
        <taxon>Bacillati</taxon>
        <taxon>Actinomycetota</taxon>
        <taxon>Actinomycetes</taxon>
        <taxon>Micrococcales</taxon>
        <taxon>Microbacteriaceae</taxon>
        <taxon>Microbacterium</taxon>
    </lineage>
</organism>
<dbReference type="PANTHER" id="PTHR42966">
    <property type="entry name" value="N-ACETYLNEURAMINATE SYNTHASE"/>
    <property type="match status" value="1"/>
</dbReference>
<dbReference type="SUPFAM" id="SSF51269">
    <property type="entry name" value="AFP III-like domain"/>
    <property type="match status" value="1"/>
</dbReference>
<dbReference type="InterPro" id="IPR036732">
    <property type="entry name" value="AFP_Neu5c_C_sf"/>
</dbReference>
<accession>A0ABW2ZTV4</accession>
<dbReference type="SMART" id="SM00858">
    <property type="entry name" value="SAF"/>
    <property type="match status" value="1"/>
</dbReference>
<sequence>MMRIEDRPVGPHEPTYFIADIAASHDGELSRAIDLIHRAAEAGADAAKFQNFTAGGIVSERGFRELGQVSHQASWQKSVFEVYEDASIPHAWTPELKAACDEAGIAYFSAAYDLDAVDMLDPYVPAFKIGSGDITWHESLEYTARKGKPMLLATGASELDDVVRAVDVIRAVNVDLVLMQCNTNYTASPENLRHLSLRVLSGYAALFPDLVLGLSDHTAGHTSVLGAVALGARVIEKHFTDDTTRPGPDHAFSMDPRTWREMVDRTRDLEAALGSPIKRVEPNETDTVIVQRRGLRAARALAAGTVLRREDLVVVRPATADVIPADRLEATIGMTLRRDLEMDEGLGHYDVEPVRR</sequence>
<dbReference type="InterPro" id="IPR013132">
    <property type="entry name" value="PseI/NeuA/B-like_N"/>
</dbReference>
<comment type="caution">
    <text evidence="2">The sequence shown here is derived from an EMBL/GenBank/DDBJ whole genome shotgun (WGS) entry which is preliminary data.</text>
</comment>
<keyword evidence="3" id="KW-1185">Reference proteome</keyword>
<dbReference type="Gene3D" id="3.90.1210.10">
    <property type="entry name" value="Antifreeze-like/N-acetylneuraminic acid synthase C-terminal domain"/>
    <property type="match status" value="1"/>
</dbReference>
<dbReference type="Gene3D" id="3.20.20.70">
    <property type="entry name" value="Aldolase class I"/>
    <property type="match status" value="1"/>
</dbReference>
<dbReference type="PROSITE" id="PS50844">
    <property type="entry name" value="AFP_LIKE"/>
    <property type="match status" value="1"/>
</dbReference>
<dbReference type="PANTHER" id="PTHR42966:SF2">
    <property type="entry name" value="PSEUDAMINIC ACID SYNTHASE"/>
    <property type="match status" value="1"/>
</dbReference>
<evidence type="ECO:0000313" key="3">
    <source>
        <dbReference type="Proteomes" id="UP001597042"/>
    </source>
</evidence>
<dbReference type="Proteomes" id="UP001597042">
    <property type="component" value="Unassembled WGS sequence"/>
</dbReference>
<dbReference type="RefSeq" id="WP_378753391.1">
    <property type="nucleotide sequence ID" value="NZ_JBHSSV010000015.1"/>
</dbReference>
<dbReference type="Pfam" id="PF08666">
    <property type="entry name" value="SAF"/>
    <property type="match status" value="1"/>
</dbReference>
<feature type="domain" description="AFP-like" evidence="1">
    <location>
        <begin position="294"/>
        <end position="354"/>
    </location>
</feature>
<dbReference type="SUPFAM" id="SSF51569">
    <property type="entry name" value="Aldolase"/>
    <property type="match status" value="1"/>
</dbReference>
<protein>
    <submittedName>
        <fullName evidence="2">N-acetylneuraminate synthase family protein</fullName>
    </submittedName>
</protein>
<name>A0ABW2ZTV4_9MICO</name>
<dbReference type="InterPro" id="IPR006190">
    <property type="entry name" value="SAF_AFP_Neu5Ac"/>
</dbReference>
<proteinExistence type="predicted"/>
<dbReference type="InterPro" id="IPR051690">
    <property type="entry name" value="PseI-like"/>
</dbReference>
<evidence type="ECO:0000259" key="1">
    <source>
        <dbReference type="PROSITE" id="PS50844"/>
    </source>
</evidence>
<dbReference type="Pfam" id="PF03102">
    <property type="entry name" value="NeuB"/>
    <property type="match status" value="1"/>
</dbReference>
<dbReference type="EMBL" id="JBHTIM010000001">
    <property type="protein sequence ID" value="MFD0782102.1"/>
    <property type="molecule type" value="Genomic_DNA"/>
</dbReference>
<evidence type="ECO:0000313" key="2">
    <source>
        <dbReference type="EMBL" id="MFD0782102.1"/>
    </source>
</evidence>
<gene>
    <name evidence="2" type="ORF">ACFQZV_12440</name>
</gene>
<reference evidence="3" key="1">
    <citation type="journal article" date="2019" name="Int. J. Syst. Evol. Microbiol.">
        <title>The Global Catalogue of Microorganisms (GCM) 10K type strain sequencing project: providing services to taxonomists for standard genome sequencing and annotation.</title>
        <authorList>
            <consortium name="The Broad Institute Genomics Platform"/>
            <consortium name="The Broad Institute Genome Sequencing Center for Infectious Disease"/>
            <person name="Wu L."/>
            <person name="Ma J."/>
        </authorList>
    </citation>
    <scope>NUCLEOTIDE SEQUENCE [LARGE SCALE GENOMIC DNA]</scope>
    <source>
        <strain evidence="3">CCUG 50754</strain>
    </source>
</reference>
<dbReference type="InterPro" id="IPR013974">
    <property type="entry name" value="SAF"/>
</dbReference>